<organism evidence="5 6">
    <name type="scientific">Brevundimonas staleyi</name>
    <dbReference type="NCBI Taxonomy" id="74326"/>
    <lineage>
        <taxon>Bacteria</taxon>
        <taxon>Pseudomonadati</taxon>
        <taxon>Pseudomonadota</taxon>
        <taxon>Alphaproteobacteria</taxon>
        <taxon>Caulobacterales</taxon>
        <taxon>Caulobacteraceae</taxon>
        <taxon>Brevundimonas</taxon>
    </lineage>
</organism>
<comment type="similarity">
    <text evidence="2">Belongs to the virb1 family.</text>
</comment>
<dbReference type="SUPFAM" id="SSF53955">
    <property type="entry name" value="Lysozyme-like"/>
    <property type="match status" value="1"/>
</dbReference>
<name>A0ABW0FVZ5_9CAUL</name>
<dbReference type="Gene3D" id="1.25.20.10">
    <property type="entry name" value="Bacterial muramidases"/>
    <property type="match status" value="2"/>
</dbReference>
<dbReference type="PANTHER" id="PTHR37423:SF2">
    <property type="entry name" value="MEMBRANE-BOUND LYTIC MUREIN TRANSGLYCOSYLASE C"/>
    <property type="match status" value="1"/>
</dbReference>
<dbReference type="SUPFAM" id="SSF48435">
    <property type="entry name" value="Bacterial muramidases"/>
    <property type="match status" value="1"/>
</dbReference>
<evidence type="ECO:0000256" key="3">
    <source>
        <dbReference type="ARBA" id="ARBA00022729"/>
    </source>
</evidence>
<dbReference type="Pfam" id="PF01464">
    <property type="entry name" value="SLT"/>
    <property type="match status" value="1"/>
</dbReference>
<sequence>MLLATGASPALAAPEPYLSVAAAEAGAGAPEAEGEQGIRISTNALSNADRLSYTSAFDALRRGDLDAARAAARQAGDRVLLGQVEFERLFHPDYTASYDELAAWLQDYADLPSAQRVYGLAMRRRPDGAEEPRHPTGTFFSRAWDQVAAAGGNSEADPAKAARVALNRDDLQGAIAQGEEIGDWWVVGLAAWRTGDYPRSYTAFERVAVDPTEDGWTRSGAAFWAARAAGQIGRQDRIQEFLRLSARWPATFYGQIALRQLGEEPVMLNGDGPVPYEAVARTSTSDGPIGVNQREMDDFLNSDARARRTVAFYEIGRSGDARDELRNGIRTATDRTRRLWTGLARVLGPRLGGNSNDATRIDVSSYPMPDIVPEGGWTLERSLVYAIARKESGFNASARSPVGAYGLMQVMPSTAAEMTGDRGFVSSPQRLFTPATNVRLGQTYVNRMLARPEFQGDLLRAVASYNAGPGPMLGALRRLGPDADPLLLIETIDVPQAREYVEKVVAAYWIYQRMTGGPLHTLDAVVAGQTLIPIGLDYVAPPPTPFQPMGEAVQVASMSPVGTR</sequence>
<dbReference type="PROSITE" id="PS00922">
    <property type="entry name" value="TRANSGLYCOSYLASE"/>
    <property type="match status" value="1"/>
</dbReference>
<dbReference type="InterPro" id="IPR023346">
    <property type="entry name" value="Lysozyme-like_dom_sf"/>
</dbReference>
<evidence type="ECO:0000256" key="1">
    <source>
        <dbReference type="ARBA" id="ARBA00007734"/>
    </source>
</evidence>
<comment type="similarity">
    <text evidence="1">Belongs to the transglycosylase Slt family.</text>
</comment>
<dbReference type="PANTHER" id="PTHR37423">
    <property type="entry name" value="SOLUBLE LYTIC MUREIN TRANSGLYCOSYLASE-RELATED"/>
    <property type="match status" value="1"/>
</dbReference>
<reference evidence="6" key="1">
    <citation type="journal article" date="2019" name="Int. J. Syst. Evol. Microbiol.">
        <title>The Global Catalogue of Microorganisms (GCM) 10K type strain sequencing project: providing services to taxonomists for standard genome sequencing and annotation.</title>
        <authorList>
            <consortium name="The Broad Institute Genomics Platform"/>
            <consortium name="The Broad Institute Genome Sequencing Center for Infectious Disease"/>
            <person name="Wu L."/>
            <person name="Ma J."/>
        </authorList>
    </citation>
    <scope>NUCLEOTIDE SEQUENCE [LARGE SCALE GENOMIC DNA]</scope>
    <source>
        <strain evidence="6">JCM 12125</strain>
    </source>
</reference>
<dbReference type="InterPro" id="IPR008258">
    <property type="entry name" value="Transglycosylase_SLT_dom_1"/>
</dbReference>
<accession>A0ABW0FVZ5</accession>
<dbReference type="CDD" id="cd13401">
    <property type="entry name" value="Slt70-like"/>
    <property type="match status" value="1"/>
</dbReference>
<proteinExistence type="inferred from homology"/>
<comment type="caution">
    <text evidence="5">The sequence shown here is derived from an EMBL/GenBank/DDBJ whole genome shotgun (WGS) entry which is preliminary data.</text>
</comment>
<feature type="domain" description="Transglycosylase SLT" evidence="4">
    <location>
        <begin position="377"/>
        <end position="474"/>
    </location>
</feature>
<dbReference type="InterPro" id="IPR008939">
    <property type="entry name" value="Lytic_TGlycosylase_superhlx_U"/>
</dbReference>
<dbReference type="RefSeq" id="WP_374036962.1">
    <property type="nucleotide sequence ID" value="NZ_CP169082.1"/>
</dbReference>
<keyword evidence="3" id="KW-0732">Signal</keyword>
<evidence type="ECO:0000313" key="6">
    <source>
        <dbReference type="Proteomes" id="UP001596152"/>
    </source>
</evidence>
<dbReference type="InterPro" id="IPR000189">
    <property type="entry name" value="Transglyc_AS"/>
</dbReference>
<gene>
    <name evidence="5" type="ORF">ACFPIE_18600</name>
</gene>
<evidence type="ECO:0000313" key="5">
    <source>
        <dbReference type="EMBL" id="MFC5345930.1"/>
    </source>
</evidence>
<dbReference type="Proteomes" id="UP001596152">
    <property type="component" value="Unassembled WGS sequence"/>
</dbReference>
<dbReference type="Gene3D" id="1.10.530.10">
    <property type="match status" value="1"/>
</dbReference>
<protein>
    <submittedName>
        <fullName evidence="5">Lytic transglycosylase domain-containing protein</fullName>
    </submittedName>
</protein>
<keyword evidence="6" id="KW-1185">Reference proteome</keyword>
<dbReference type="EMBL" id="JBHSLF010000054">
    <property type="protein sequence ID" value="MFC5345930.1"/>
    <property type="molecule type" value="Genomic_DNA"/>
</dbReference>
<evidence type="ECO:0000256" key="2">
    <source>
        <dbReference type="ARBA" id="ARBA00009387"/>
    </source>
</evidence>
<evidence type="ECO:0000259" key="4">
    <source>
        <dbReference type="Pfam" id="PF01464"/>
    </source>
</evidence>